<dbReference type="PANTHER" id="PTHR43537:SF53">
    <property type="entry name" value="HTH-TYPE TRANSCRIPTIONAL REPRESSOR NANR"/>
    <property type="match status" value="1"/>
</dbReference>
<dbReference type="Proteomes" id="UP000653472">
    <property type="component" value="Unassembled WGS sequence"/>
</dbReference>
<comment type="caution">
    <text evidence="5">The sequence shown here is derived from an EMBL/GenBank/DDBJ whole genome shotgun (WGS) entry which is preliminary data.</text>
</comment>
<dbReference type="SUPFAM" id="SSF46785">
    <property type="entry name" value="Winged helix' DNA-binding domain"/>
    <property type="match status" value="1"/>
</dbReference>
<dbReference type="PROSITE" id="PS50949">
    <property type="entry name" value="HTH_GNTR"/>
    <property type="match status" value="1"/>
</dbReference>
<dbReference type="AlphaFoldDB" id="A0A969WCW5"/>
<feature type="domain" description="HTH gntR-type" evidence="4">
    <location>
        <begin position="26"/>
        <end position="93"/>
    </location>
</feature>
<dbReference type="GO" id="GO:0003677">
    <property type="term" value="F:DNA binding"/>
    <property type="evidence" value="ECO:0007669"/>
    <property type="project" value="UniProtKB-KW"/>
</dbReference>
<evidence type="ECO:0000256" key="1">
    <source>
        <dbReference type="ARBA" id="ARBA00023015"/>
    </source>
</evidence>
<evidence type="ECO:0000256" key="3">
    <source>
        <dbReference type="ARBA" id="ARBA00023163"/>
    </source>
</evidence>
<dbReference type="EMBL" id="JAAVXB010000013">
    <property type="protein sequence ID" value="NKF24238.1"/>
    <property type="molecule type" value="Genomic_DNA"/>
</dbReference>
<dbReference type="SUPFAM" id="SSF48008">
    <property type="entry name" value="GntR ligand-binding domain-like"/>
    <property type="match status" value="1"/>
</dbReference>
<organism evidence="5 6">
    <name type="scientific">Solimonas marina</name>
    <dbReference type="NCBI Taxonomy" id="2714601"/>
    <lineage>
        <taxon>Bacteria</taxon>
        <taxon>Pseudomonadati</taxon>
        <taxon>Pseudomonadota</taxon>
        <taxon>Gammaproteobacteria</taxon>
        <taxon>Nevskiales</taxon>
        <taxon>Nevskiaceae</taxon>
        <taxon>Solimonas</taxon>
    </lineage>
</organism>
<gene>
    <name evidence="5" type="ORF">G7Y82_18145</name>
</gene>
<keyword evidence="1" id="KW-0805">Transcription regulation</keyword>
<keyword evidence="3" id="KW-0804">Transcription</keyword>
<dbReference type="SMART" id="SM00895">
    <property type="entry name" value="FCD"/>
    <property type="match status" value="1"/>
</dbReference>
<dbReference type="Gene3D" id="1.10.10.10">
    <property type="entry name" value="Winged helix-like DNA-binding domain superfamily/Winged helix DNA-binding domain"/>
    <property type="match status" value="1"/>
</dbReference>
<dbReference type="PANTHER" id="PTHR43537">
    <property type="entry name" value="TRANSCRIPTIONAL REGULATOR, GNTR FAMILY"/>
    <property type="match status" value="1"/>
</dbReference>
<dbReference type="InterPro" id="IPR008920">
    <property type="entry name" value="TF_FadR/GntR_C"/>
</dbReference>
<dbReference type="GO" id="GO:0003700">
    <property type="term" value="F:DNA-binding transcription factor activity"/>
    <property type="evidence" value="ECO:0007669"/>
    <property type="project" value="InterPro"/>
</dbReference>
<dbReference type="Pfam" id="PF00392">
    <property type="entry name" value="GntR"/>
    <property type="match status" value="1"/>
</dbReference>
<reference evidence="5" key="1">
    <citation type="submission" date="2020-03" db="EMBL/GenBank/DDBJ databases">
        <title>Solimonas marina sp. nov., isolated from deep seawater of the Pacific Ocean.</title>
        <authorList>
            <person name="Liu X."/>
            <person name="Lai Q."/>
            <person name="Sun F."/>
            <person name="Gai Y."/>
            <person name="Li G."/>
            <person name="Shao Z."/>
        </authorList>
    </citation>
    <scope>NUCLEOTIDE SEQUENCE</scope>
    <source>
        <strain evidence="5">C16B3</strain>
    </source>
</reference>
<keyword evidence="6" id="KW-1185">Reference proteome</keyword>
<proteinExistence type="predicted"/>
<evidence type="ECO:0000313" key="5">
    <source>
        <dbReference type="EMBL" id="NKF24238.1"/>
    </source>
</evidence>
<protein>
    <submittedName>
        <fullName evidence="5">GntR family transcriptional regulator</fullName>
    </submittedName>
</protein>
<name>A0A969WCW5_9GAMM</name>
<evidence type="ECO:0000256" key="2">
    <source>
        <dbReference type="ARBA" id="ARBA00023125"/>
    </source>
</evidence>
<dbReference type="InterPro" id="IPR036388">
    <property type="entry name" value="WH-like_DNA-bd_sf"/>
</dbReference>
<dbReference type="Pfam" id="PF07729">
    <property type="entry name" value="FCD"/>
    <property type="match status" value="1"/>
</dbReference>
<keyword evidence="2" id="KW-0238">DNA-binding</keyword>
<evidence type="ECO:0000259" key="4">
    <source>
        <dbReference type="PROSITE" id="PS50949"/>
    </source>
</evidence>
<dbReference type="Gene3D" id="1.20.120.530">
    <property type="entry name" value="GntR ligand-binding domain-like"/>
    <property type="match status" value="1"/>
</dbReference>
<dbReference type="RefSeq" id="WP_168149565.1">
    <property type="nucleotide sequence ID" value="NZ_JAAVXB010000013.1"/>
</dbReference>
<dbReference type="SMART" id="SM00345">
    <property type="entry name" value="HTH_GNTR"/>
    <property type="match status" value="1"/>
</dbReference>
<accession>A0A969WCW5</accession>
<dbReference type="InterPro" id="IPR000524">
    <property type="entry name" value="Tscrpt_reg_HTH_GntR"/>
</dbReference>
<dbReference type="InterPro" id="IPR036390">
    <property type="entry name" value="WH_DNA-bd_sf"/>
</dbReference>
<sequence>MSKAEPGLRKSGKRKQEDLSPVTVAAGSIDVAYERIYAAIIDHSLPPGARLVENRLCEIFGLGRTRVRQVLQKLASERLVTLLPNRGAIVAAPTVQDALDIFEARRLLEPGIVQRFVERATRADIQRIRDHLQKEKVAAKRNDRRSAIRLSGDFHLIIAECAGNATLLELLRELVSRSSLIIALYQEAGSVCCPPDEHQELVTALEKRKADAAQLMLHHLEHVLADLRLEEPPAPGVDLLAVLGGAVN</sequence>
<evidence type="ECO:0000313" key="6">
    <source>
        <dbReference type="Proteomes" id="UP000653472"/>
    </source>
</evidence>
<dbReference type="InterPro" id="IPR011711">
    <property type="entry name" value="GntR_C"/>
</dbReference>